<feature type="transmembrane region" description="Helical" evidence="1">
    <location>
        <begin position="45"/>
        <end position="67"/>
    </location>
</feature>
<dbReference type="OrthoDB" id="1264085at2"/>
<evidence type="ECO:0000313" key="3">
    <source>
        <dbReference type="Proteomes" id="UP000265926"/>
    </source>
</evidence>
<gene>
    <name evidence="2" type="ORF">D1614_19055</name>
</gene>
<keyword evidence="1" id="KW-1133">Transmembrane helix</keyword>
<comment type="caution">
    <text evidence="2">The sequence shown here is derived from an EMBL/GenBank/DDBJ whole genome shotgun (WGS) entry which is preliminary data.</text>
</comment>
<dbReference type="EMBL" id="QWGR01000015">
    <property type="protein sequence ID" value="RIJ46306.1"/>
    <property type="molecule type" value="Genomic_DNA"/>
</dbReference>
<evidence type="ECO:0000313" key="2">
    <source>
        <dbReference type="EMBL" id="RIJ46306.1"/>
    </source>
</evidence>
<dbReference type="Proteomes" id="UP000265926">
    <property type="component" value="Unassembled WGS sequence"/>
</dbReference>
<protein>
    <submittedName>
        <fullName evidence="2">Uncharacterized protein</fullName>
    </submittedName>
</protein>
<sequence length="70" mass="7427">MSDSNSGETQATAMLVVTVALSIIAGIISWNLVHPHSFGSFIGFLIFWGVFSAIGRFLAMILVSVIAGKK</sequence>
<keyword evidence="1" id="KW-0472">Membrane</keyword>
<evidence type="ECO:0000256" key="1">
    <source>
        <dbReference type="SAM" id="Phobius"/>
    </source>
</evidence>
<name>A0A399SQI9_9BACT</name>
<proteinExistence type="predicted"/>
<reference evidence="2 3" key="1">
    <citation type="submission" date="2018-08" db="EMBL/GenBank/DDBJ databases">
        <title>Pallidiluteibacterium maritimus gen. nov., sp. nov., isolated from coastal sediment.</title>
        <authorList>
            <person name="Zhou L.Y."/>
        </authorList>
    </citation>
    <scope>NUCLEOTIDE SEQUENCE [LARGE SCALE GENOMIC DNA]</scope>
    <source>
        <strain evidence="2 3">XSD2</strain>
    </source>
</reference>
<dbReference type="AlphaFoldDB" id="A0A399SQI9"/>
<feature type="transmembrane region" description="Helical" evidence="1">
    <location>
        <begin position="12"/>
        <end position="33"/>
    </location>
</feature>
<organism evidence="2 3">
    <name type="scientific">Maribellus luteus</name>
    <dbReference type="NCBI Taxonomy" id="2305463"/>
    <lineage>
        <taxon>Bacteria</taxon>
        <taxon>Pseudomonadati</taxon>
        <taxon>Bacteroidota</taxon>
        <taxon>Bacteroidia</taxon>
        <taxon>Marinilabiliales</taxon>
        <taxon>Prolixibacteraceae</taxon>
        <taxon>Maribellus</taxon>
    </lineage>
</organism>
<keyword evidence="1" id="KW-0812">Transmembrane</keyword>
<keyword evidence="3" id="KW-1185">Reference proteome</keyword>
<accession>A0A399SQI9</accession>
<dbReference type="RefSeq" id="WP_119439580.1">
    <property type="nucleotide sequence ID" value="NZ_QWGR01000015.1"/>
</dbReference>